<keyword evidence="1" id="KW-0175">Coiled coil</keyword>
<evidence type="ECO:0000313" key="2">
    <source>
        <dbReference type="EMBL" id="QOY52749.1"/>
    </source>
</evidence>
<name>A0A7S7LWD3_9BACT</name>
<sequence length="61" mass="6989">MMSDKITVQLTEAEHKVFLKFQAEEARKENEKEIAKSEKKIESLEAKLADEKANLKALKAK</sequence>
<dbReference type="EMBL" id="CP054492">
    <property type="protein sequence ID" value="QOY52749.1"/>
    <property type="molecule type" value="Genomic_DNA"/>
</dbReference>
<evidence type="ECO:0000256" key="1">
    <source>
        <dbReference type="SAM" id="Coils"/>
    </source>
</evidence>
<reference evidence="2 3" key="1">
    <citation type="submission" date="2020-05" db="EMBL/GenBank/DDBJ databases">
        <title>Sulfurimonas marisnigri, sp. nov., and Sulfurimonas baltica, sp. nov., manganese oxide reducing chemolithoautotrophs of the class Epsilonproteobacteria isolated from the pelagic redoxclines of the Black and Baltic Seas and emended description of the genus Sulfurimonas.</title>
        <authorList>
            <person name="Henkel J.V."/>
            <person name="Laudan C."/>
            <person name="Werner J."/>
            <person name="Neu T."/>
            <person name="Plewe S."/>
            <person name="Sproer C."/>
            <person name="Bunk B."/>
            <person name="Schulz-Vogt H.N."/>
        </authorList>
    </citation>
    <scope>NUCLEOTIDE SEQUENCE [LARGE SCALE GENOMIC DNA]</scope>
    <source>
        <strain evidence="2 3">GD2</strain>
    </source>
</reference>
<dbReference type="AlphaFoldDB" id="A0A7S7LWD3"/>
<protein>
    <submittedName>
        <fullName evidence="2">Uncharacterized protein</fullName>
    </submittedName>
</protein>
<accession>A0A7S7LWD3</accession>
<dbReference type="KEGG" id="sbal:HUE88_03425"/>
<keyword evidence="3" id="KW-1185">Reference proteome</keyword>
<feature type="coiled-coil region" evidence="1">
    <location>
        <begin position="20"/>
        <end position="61"/>
    </location>
</feature>
<evidence type="ECO:0000313" key="3">
    <source>
        <dbReference type="Proteomes" id="UP000593994"/>
    </source>
</evidence>
<dbReference type="Proteomes" id="UP000593994">
    <property type="component" value="Chromosome"/>
</dbReference>
<proteinExistence type="predicted"/>
<organism evidence="2 3">
    <name type="scientific">Candidatus Sulfurimonas baltica</name>
    <dbReference type="NCBI Taxonomy" id="2740404"/>
    <lineage>
        <taxon>Bacteria</taxon>
        <taxon>Pseudomonadati</taxon>
        <taxon>Campylobacterota</taxon>
        <taxon>Epsilonproteobacteria</taxon>
        <taxon>Campylobacterales</taxon>
        <taxon>Sulfurimonadaceae</taxon>
        <taxon>Sulfurimonas</taxon>
    </lineage>
</organism>
<gene>
    <name evidence="2" type="ORF">HUE88_03425</name>
</gene>